<organism evidence="1 2">
    <name type="scientific">Trifolium pratense</name>
    <name type="common">Red clover</name>
    <dbReference type="NCBI Taxonomy" id="57577"/>
    <lineage>
        <taxon>Eukaryota</taxon>
        <taxon>Viridiplantae</taxon>
        <taxon>Streptophyta</taxon>
        <taxon>Embryophyta</taxon>
        <taxon>Tracheophyta</taxon>
        <taxon>Spermatophyta</taxon>
        <taxon>Magnoliopsida</taxon>
        <taxon>eudicotyledons</taxon>
        <taxon>Gunneridae</taxon>
        <taxon>Pentapetalae</taxon>
        <taxon>rosids</taxon>
        <taxon>fabids</taxon>
        <taxon>Fabales</taxon>
        <taxon>Fabaceae</taxon>
        <taxon>Papilionoideae</taxon>
        <taxon>50 kb inversion clade</taxon>
        <taxon>NPAAA clade</taxon>
        <taxon>Hologalegina</taxon>
        <taxon>IRL clade</taxon>
        <taxon>Trifolieae</taxon>
        <taxon>Trifolium</taxon>
    </lineage>
</organism>
<sequence length="461" mass="51173">MTLRPNDKPNPRRNRYKVAVDAEDGRRRREDDMIEIHKNKREESLQKKRREGEPSQFPTVENNERVMVAGVHSNDANAQLQATTKFREILSKERNPPIDEVVQSGVVPRFVEFLVREDMPQLQFEAAWALTNIASGTSENTKVVIDHGAVPLLVALLSSPSDDVREQCGLWEILLVRHALPALQRLILSDDPEVLTDACWALSYISDSTNDKIQEVIDAGVCGPLVQILLHPSPSVLIPVVRTVGNIVTGNDTQTQLMINHGVLPCLLSILTHIHKKSIKKEVCWTISNITAGTQEQIQAVIEAGLIAPLVSLLQNAEFEIKKEAAWAISNATSGGIHEQIKYLVGQGCIKPLCDLLVCPDPRIVTICLESLENILNVGEAEKRLGNSVDSNLYAEMIEDSEGLEKIENLQNHDNTGIYEMAVKLLETFWLEEDENEMILPSGDDQSGFMASVPSGGFNFN</sequence>
<comment type="caution">
    <text evidence="1">The sequence shown here is derived from an EMBL/GenBank/DDBJ whole genome shotgun (WGS) entry which is preliminary data.</text>
</comment>
<name>A0ACB0KAS9_TRIPR</name>
<proteinExistence type="predicted"/>
<protein>
    <submittedName>
        <fullName evidence="1">Uncharacterized protein</fullName>
    </submittedName>
</protein>
<evidence type="ECO:0000313" key="1">
    <source>
        <dbReference type="EMBL" id="CAJ2653990.1"/>
    </source>
</evidence>
<gene>
    <name evidence="1" type="ORF">MILVUS5_LOCUS21230</name>
</gene>
<dbReference type="EMBL" id="CASHSV030000206">
    <property type="protein sequence ID" value="CAJ2653990.1"/>
    <property type="molecule type" value="Genomic_DNA"/>
</dbReference>
<evidence type="ECO:0000313" key="2">
    <source>
        <dbReference type="Proteomes" id="UP001177021"/>
    </source>
</evidence>
<dbReference type="Proteomes" id="UP001177021">
    <property type="component" value="Unassembled WGS sequence"/>
</dbReference>
<keyword evidence="2" id="KW-1185">Reference proteome</keyword>
<accession>A0ACB0KAS9</accession>
<reference evidence="1" key="1">
    <citation type="submission" date="2023-10" db="EMBL/GenBank/DDBJ databases">
        <authorList>
            <person name="Rodriguez Cubillos JULIANA M."/>
            <person name="De Vega J."/>
        </authorList>
    </citation>
    <scope>NUCLEOTIDE SEQUENCE</scope>
</reference>